<dbReference type="EMBL" id="MVGT01000004">
    <property type="protein sequence ID" value="OVA20965.1"/>
    <property type="molecule type" value="Genomic_DNA"/>
</dbReference>
<dbReference type="AlphaFoldDB" id="A0A200RE24"/>
<evidence type="ECO:0000313" key="2">
    <source>
        <dbReference type="Proteomes" id="UP000195402"/>
    </source>
</evidence>
<dbReference type="InParanoid" id="A0A200RE24"/>
<dbReference type="Proteomes" id="UP000195402">
    <property type="component" value="Unassembled WGS sequence"/>
</dbReference>
<comment type="caution">
    <text evidence="1">The sequence shown here is derived from an EMBL/GenBank/DDBJ whole genome shotgun (WGS) entry which is preliminary data.</text>
</comment>
<keyword evidence="2" id="KW-1185">Reference proteome</keyword>
<reference evidence="1 2" key="1">
    <citation type="journal article" date="2017" name="Mol. Plant">
        <title>The Genome of Medicinal Plant Macleaya cordata Provides New Insights into Benzylisoquinoline Alkaloids Metabolism.</title>
        <authorList>
            <person name="Liu X."/>
            <person name="Liu Y."/>
            <person name="Huang P."/>
            <person name="Ma Y."/>
            <person name="Qing Z."/>
            <person name="Tang Q."/>
            <person name="Cao H."/>
            <person name="Cheng P."/>
            <person name="Zheng Y."/>
            <person name="Yuan Z."/>
            <person name="Zhou Y."/>
            <person name="Liu J."/>
            <person name="Tang Z."/>
            <person name="Zhuo Y."/>
            <person name="Zhang Y."/>
            <person name="Yu L."/>
            <person name="Huang J."/>
            <person name="Yang P."/>
            <person name="Peng Q."/>
            <person name="Zhang J."/>
            <person name="Jiang W."/>
            <person name="Zhang Z."/>
            <person name="Lin K."/>
            <person name="Ro D.K."/>
            <person name="Chen X."/>
            <person name="Xiong X."/>
            <person name="Shang Y."/>
            <person name="Huang S."/>
            <person name="Zeng J."/>
        </authorList>
    </citation>
    <scope>NUCLEOTIDE SEQUENCE [LARGE SCALE GENOMIC DNA]</scope>
    <source>
        <strain evidence="2">cv. BLH2017</strain>
        <tissue evidence="1">Root</tissue>
    </source>
</reference>
<dbReference type="OrthoDB" id="1928232at2759"/>
<accession>A0A200RE24</accession>
<protein>
    <submittedName>
        <fullName evidence="1">Uncharacterized protein</fullName>
    </submittedName>
</protein>
<dbReference type="OMA" id="CATKYEM"/>
<proteinExistence type="predicted"/>
<evidence type="ECO:0000313" key="1">
    <source>
        <dbReference type="EMBL" id="OVA20965.1"/>
    </source>
</evidence>
<sequence>MVRCATKYEMKKQFQAVYTISKFKEFQEEFTVKVYCEVVSSQEDYVLSKYEVREDIILNEGVKICFIQKR</sequence>
<organism evidence="1 2">
    <name type="scientific">Macleaya cordata</name>
    <name type="common">Five-seeded plume-poppy</name>
    <name type="synonym">Bocconia cordata</name>
    <dbReference type="NCBI Taxonomy" id="56857"/>
    <lineage>
        <taxon>Eukaryota</taxon>
        <taxon>Viridiplantae</taxon>
        <taxon>Streptophyta</taxon>
        <taxon>Embryophyta</taxon>
        <taxon>Tracheophyta</taxon>
        <taxon>Spermatophyta</taxon>
        <taxon>Magnoliopsida</taxon>
        <taxon>Ranunculales</taxon>
        <taxon>Papaveraceae</taxon>
        <taxon>Papaveroideae</taxon>
        <taxon>Macleaya</taxon>
    </lineage>
</organism>
<name>A0A200RE24_MACCD</name>
<gene>
    <name evidence="1" type="ORF">BVC80_8837g19</name>
</gene>